<evidence type="ECO:0000259" key="7">
    <source>
        <dbReference type="Pfam" id="PF00755"/>
    </source>
</evidence>
<dbReference type="AlphaFoldDB" id="A0A9P8T409"/>
<dbReference type="Gene3D" id="1.10.275.20">
    <property type="entry name" value="Choline/Carnitine o-acyltransferase"/>
    <property type="match status" value="1"/>
</dbReference>
<dbReference type="Pfam" id="PF00755">
    <property type="entry name" value="Carn_acyltransf"/>
    <property type="match status" value="1"/>
</dbReference>
<dbReference type="EMBL" id="JAEUBD010001178">
    <property type="protein sequence ID" value="KAH3664565.1"/>
    <property type="molecule type" value="Genomic_DNA"/>
</dbReference>
<keyword evidence="2" id="KW-0813">Transport</keyword>
<gene>
    <name evidence="8" type="ORF">OGATHE_003380</name>
</gene>
<dbReference type="InterPro" id="IPR042231">
    <property type="entry name" value="Cho/carn_acyl_trans_2"/>
</dbReference>
<dbReference type="GO" id="GO:0004092">
    <property type="term" value="F:carnitine O-acetyltransferase activity"/>
    <property type="evidence" value="ECO:0007669"/>
    <property type="project" value="TreeGrafter"/>
</dbReference>
<evidence type="ECO:0000256" key="6">
    <source>
        <dbReference type="ARBA" id="ARBA00023315"/>
    </source>
</evidence>
<evidence type="ECO:0000313" key="8">
    <source>
        <dbReference type="EMBL" id="KAH3664565.1"/>
    </source>
</evidence>
<dbReference type="PANTHER" id="PTHR22589:SF48">
    <property type="entry name" value="CARNITINE O-ACETYLTRANSFERASE YAT2"/>
    <property type="match status" value="1"/>
</dbReference>
<dbReference type="PANTHER" id="PTHR22589">
    <property type="entry name" value="CARNITINE O-ACYLTRANSFERASE"/>
    <property type="match status" value="1"/>
</dbReference>
<sequence>MSNLTFQHEAQLPRLPVPALLDTVDQALKALKPLVSAEEYRHLEGKSFELLNSDIVQLLQQHLLESSKLNHNYLESEGISPTTANVYGDLRGHTLPRNPFFIFEDDPLKSMPPTQAFRASILITSALRFIVALRQDLLTPDTAPKSKQPLSMSSYHNLFGTTIVPFNNGVTIKRCTDYQNSRHIVVMARSQFYVLEVLSEDHQIWFSKHELKEILLEIMEDSKKEDQADVSRHAIGSFTTELKSTWRHARSCLERSNQDVLEILDNALFVVSLDHEAPTDDLQKVQYVSHGTSRIDSNGIQVGTCTNRYYDKLNLIITENSVAACVYPAACMDGTTVLRFVSDIYTDSVLRLARKINGTNYTLWKNVNTVPINSQLDKPTFQKLEFGLTPELRSGLHLAETRLADIIHQHEYVSRTVTTLGNSVFANKLNLPADSIVQLAIQITYYALYGKPAPTLEPVSTRKFRDARTEPICIQSEAVLALCQAFISQTSGSQKWNLLLDAVNEHSQKVRNASRGQGFERHLSALRSAFIQLDLLQKLHPNVPSCQTRQVPPFLFEPALDHLYKPELLVANCGNPALHLFGVTPAIPTGFGIGYIIKDDMISIVASSQWRQTDRFLETLESVFDEIKSLWKEEGSVSDKSTERSRARELESYVGAIPKSMVSSNYTLKSSNILGGYDYFDVNELAARSGNSTAMHSSMSTRSNSAMNIETTRDQGVGKRIRVNED</sequence>
<dbReference type="Gene3D" id="3.30.559.10">
    <property type="entry name" value="Chloramphenicol acetyltransferase-like domain"/>
    <property type="match status" value="1"/>
</dbReference>
<keyword evidence="9" id="KW-1185">Reference proteome</keyword>
<reference evidence="8" key="1">
    <citation type="journal article" date="2021" name="Open Biol.">
        <title>Shared evolutionary footprints suggest mitochondrial oxidative damage underlies multiple complex I losses in fungi.</title>
        <authorList>
            <person name="Schikora-Tamarit M.A."/>
            <person name="Marcet-Houben M."/>
            <person name="Nosek J."/>
            <person name="Gabaldon T."/>
        </authorList>
    </citation>
    <scope>NUCLEOTIDE SEQUENCE</scope>
    <source>
        <strain evidence="8">NCAIM Y.01608</strain>
    </source>
</reference>
<dbReference type="GO" id="GO:0006631">
    <property type="term" value="P:fatty acid metabolic process"/>
    <property type="evidence" value="ECO:0007669"/>
    <property type="project" value="UniProtKB-KW"/>
</dbReference>
<evidence type="ECO:0000256" key="4">
    <source>
        <dbReference type="ARBA" id="ARBA00022832"/>
    </source>
</evidence>
<accession>A0A9P8T409</accession>
<dbReference type="InterPro" id="IPR039551">
    <property type="entry name" value="Cho/carn_acyl_trans"/>
</dbReference>
<comment type="caution">
    <text evidence="8">The sequence shown here is derived from an EMBL/GenBank/DDBJ whole genome shotgun (WGS) entry which is preliminary data.</text>
</comment>
<dbReference type="Gene3D" id="3.30.559.70">
    <property type="entry name" value="Choline/Carnitine o-acyltransferase, domain 2"/>
    <property type="match status" value="1"/>
</dbReference>
<dbReference type="Proteomes" id="UP000788993">
    <property type="component" value="Unassembled WGS sequence"/>
</dbReference>
<reference evidence="8" key="2">
    <citation type="submission" date="2021-01" db="EMBL/GenBank/DDBJ databases">
        <authorList>
            <person name="Schikora-Tamarit M.A."/>
        </authorList>
    </citation>
    <scope>NUCLEOTIDE SEQUENCE</scope>
    <source>
        <strain evidence="8">NCAIM Y.01608</strain>
    </source>
</reference>
<keyword evidence="3" id="KW-0808">Transferase</keyword>
<evidence type="ECO:0000256" key="5">
    <source>
        <dbReference type="ARBA" id="ARBA00023098"/>
    </source>
</evidence>
<dbReference type="InterPro" id="IPR042572">
    <property type="entry name" value="Carn_acyl_trans_N"/>
</dbReference>
<feature type="domain" description="Choline/carnitine acyltransferase" evidence="7">
    <location>
        <begin position="15"/>
        <end position="621"/>
    </location>
</feature>
<name>A0A9P8T409_9ASCO</name>
<evidence type="ECO:0000256" key="1">
    <source>
        <dbReference type="ARBA" id="ARBA00005232"/>
    </source>
</evidence>
<comment type="similarity">
    <text evidence="1">Belongs to the carnitine/choline acetyltransferase family.</text>
</comment>
<evidence type="ECO:0000256" key="2">
    <source>
        <dbReference type="ARBA" id="ARBA00022448"/>
    </source>
</evidence>
<protein>
    <recommendedName>
        <fullName evidence="7">Choline/carnitine acyltransferase domain-containing protein</fullName>
    </recommendedName>
</protein>
<proteinExistence type="inferred from homology"/>
<keyword evidence="6" id="KW-0012">Acyltransferase</keyword>
<keyword evidence="4" id="KW-0276">Fatty acid metabolism</keyword>
<dbReference type="GO" id="GO:0009437">
    <property type="term" value="P:carnitine metabolic process"/>
    <property type="evidence" value="ECO:0007669"/>
    <property type="project" value="TreeGrafter"/>
</dbReference>
<organism evidence="8 9">
    <name type="scientific">Ogataea polymorpha</name>
    <dbReference type="NCBI Taxonomy" id="460523"/>
    <lineage>
        <taxon>Eukaryota</taxon>
        <taxon>Fungi</taxon>
        <taxon>Dikarya</taxon>
        <taxon>Ascomycota</taxon>
        <taxon>Saccharomycotina</taxon>
        <taxon>Pichiomycetes</taxon>
        <taxon>Pichiales</taxon>
        <taxon>Pichiaceae</taxon>
        <taxon>Ogataea</taxon>
    </lineage>
</organism>
<dbReference type="InterPro" id="IPR023213">
    <property type="entry name" value="CAT-like_dom_sf"/>
</dbReference>
<dbReference type="GO" id="GO:0005829">
    <property type="term" value="C:cytosol"/>
    <property type="evidence" value="ECO:0007669"/>
    <property type="project" value="TreeGrafter"/>
</dbReference>
<evidence type="ECO:0000256" key="3">
    <source>
        <dbReference type="ARBA" id="ARBA00022679"/>
    </source>
</evidence>
<evidence type="ECO:0000313" key="9">
    <source>
        <dbReference type="Proteomes" id="UP000788993"/>
    </source>
</evidence>
<dbReference type="SUPFAM" id="SSF52777">
    <property type="entry name" value="CoA-dependent acyltransferases"/>
    <property type="match status" value="2"/>
</dbReference>
<keyword evidence="5" id="KW-0443">Lipid metabolism</keyword>
<dbReference type="InterPro" id="IPR000542">
    <property type="entry name" value="Carn_acyl_trans"/>
</dbReference>